<dbReference type="PROSITE" id="PS50887">
    <property type="entry name" value="GGDEF"/>
    <property type="match status" value="1"/>
</dbReference>
<dbReference type="PROSITE" id="PS50883">
    <property type="entry name" value="EAL"/>
    <property type="match status" value="1"/>
</dbReference>
<proteinExistence type="predicted"/>
<organism evidence="3 4">
    <name type="scientific">Solirubrobacter phytolaccae</name>
    <dbReference type="NCBI Taxonomy" id="1404360"/>
    <lineage>
        <taxon>Bacteria</taxon>
        <taxon>Bacillati</taxon>
        <taxon>Actinomycetota</taxon>
        <taxon>Thermoleophilia</taxon>
        <taxon>Solirubrobacterales</taxon>
        <taxon>Solirubrobacteraceae</taxon>
        <taxon>Solirubrobacter</taxon>
    </lineage>
</organism>
<feature type="domain" description="GGDEF" evidence="2">
    <location>
        <begin position="161"/>
        <end position="292"/>
    </location>
</feature>
<dbReference type="PANTHER" id="PTHR44757:SF2">
    <property type="entry name" value="BIOFILM ARCHITECTURE MAINTENANCE PROTEIN MBAA"/>
    <property type="match status" value="1"/>
</dbReference>
<dbReference type="Pfam" id="PF00563">
    <property type="entry name" value="EAL"/>
    <property type="match status" value="1"/>
</dbReference>
<keyword evidence="4" id="KW-1185">Reference proteome</keyword>
<dbReference type="Proteomes" id="UP001147653">
    <property type="component" value="Unassembled WGS sequence"/>
</dbReference>
<comment type="caution">
    <text evidence="3">The sequence shown here is derived from an EMBL/GenBank/DDBJ whole genome shotgun (WGS) entry which is preliminary data.</text>
</comment>
<dbReference type="SMART" id="SM00052">
    <property type="entry name" value="EAL"/>
    <property type="match status" value="1"/>
</dbReference>
<evidence type="ECO:0000313" key="4">
    <source>
        <dbReference type="Proteomes" id="UP001147653"/>
    </source>
</evidence>
<dbReference type="InterPro" id="IPR035919">
    <property type="entry name" value="EAL_sf"/>
</dbReference>
<dbReference type="Gene3D" id="3.30.70.270">
    <property type="match status" value="1"/>
</dbReference>
<dbReference type="Gene3D" id="3.20.20.450">
    <property type="entry name" value="EAL domain"/>
    <property type="match status" value="1"/>
</dbReference>
<gene>
    <name evidence="3" type="ORF">OJ997_11230</name>
</gene>
<dbReference type="InterPro" id="IPR043128">
    <property type="entry name" value="Rev_trsase/Diguanyl_cyclase"/>
</dbReference>
<evidence type="ECO:0000313" key="3">
    <source>
        <dbReference type="EMBL" id="MDA0180867.1"/>
    </source>
</evidence>
<dbReference type="SUPFAM" id="SSF141868">
    <property type="entry name" value="EAL domain-like"/>
    <property type="match status" value="1"/>
</dbReference>
<dbReference type="NCBIfam" id="TIGR00254">
    <property type="entry name" value="GGDEF"/>
    <property type="match status" value="1"/>
</dbReference>
<dbReference type="PANTHER" id="PTHR44757">
    <property type="entry name" value="DIGUANYLATE CYCLASE DGCP"/>
    <property type="match status" value="1"/>
</dbReference>
<dbReference type="EMBL" id="JAPDDP010000016">
    <property type="protein sequence ID" value="MDA0180867.1"/>
    <property type="molecule type" value="Genomic_DNA"/>
</dbReference>
<dbReference type="AlphaFoldDB" id="A0A9X3NGR4"/>
<dbReference type="InterPro" id="IPR052155">
    <property type="entry name" value="Biofilm_reg_signaling"/>
</dbReference>
<dbReference type="SUPFAM" id="SSF55073">
    <property type="entry name" value="Nucleotide cyclase"/>
    <property type="match status" value="1"/>
</dbReference>
<protein>
    <submittedName>
        <fullName evidence="3">EAL domain-containing protein</fullName>
    </submittedName>
</protein>
<dbReference type="InterPro" id="IPR000160">
    <property type="entry name" value="GGDEF_dom"/>
</dbReference>
<dbReference type="InterPro" id="IPR001633">
    <property type="entry name" value="EAL_dom"/>
</dbReference>
<accession>A0A9X3NGR4</accession>
<dbReference type="FunFam" id="3.30.70.270:FF:000001">
    <property type="entry name" value="Diguanylate cyclase domain protein"/>
    <property type="match status" value="1"/>
</dbReference>
<name>A0A9X3NGR4_9ACTN</name>
<dbReference type="CDD" id="cd01949">
    <property type="entry name" value="GGDEF"/>
    <property type="match status" value="1"/>
</dbReference>
<reference evidence="3" key="1">
    <citation type="submission" date="2022-10" db="EMBL/GenBank/DDBJ databases">
        <title>The WGS of Solirubrobacter phytolaccae KCTC 29190.</title>
        <authorList>
            <person name="Jiang Z."/>
        </authorList>
    </citation>
    <scope>NUCLEOTIDE SEQUENCE</scope>
    <source>
        <strain evidence="3">KCTC 29190</strain>
    </source>
</reference>
<dbReference type="RefSeq" id="WP_270025176.1">
    <property type="nucleotide sequence ID" value="NZ_JAPDDP010000016.1"/>
</dbReference>
<dbReference type="InterPro" id="IPR029787">
    <property type="entry name" value="Nucleotide_cyclase"/>
</dbReference>
<feature type="domain" description="EAL" evidence="1">
    <location>
        <begin position="301"/>
        <end position="541"/>
    </location>
</feature>
<sequence length="541" mass="58398">MAVDAVVVEADMRCPEVELEFGGRPDLSCFVVRWPDGRLEMLTLRRFSLHMAGRLGFGRALHARRPVGELLTGAATLAVDASTPLTTAGQRALERPTGWRYDDLLVTGPGDRVRSVSVADLFSALARLHERRALEDPLTGLANRAGFTAAVVSALEHAPEERIAVLLIDLDEFKAVNDSLGHVAGDALLAEMAERLRGSLRTEDVVARLGGDEFAVLLRGASAAEADVTAERLLDVLHLPVGVEGRSLTVGASVGVAGHEGSGTYEELLRNADLAMYEAKRAGKGRWAPYRPTMHQRAVDRLALAEDVRGATTRGELRLQYQPVVSLRRDRVVGVEALVRWAHPERGLVPPLDFIPTAEQTGTIVDVGAWVLAEACRSAVGWDLELGVNVSVRELEHPDYVPRVHEVLERTGFPPDRLTVEVTESALAHETGTVMTALAALQRLGIRLAIDDFGTGYSSFSRLDRLPVAMLKIDRSFTARLQDTSVMRGLLGLADAMGLVALVEGVETAEAADRLRALGADLAQGYHFARPLDGADVAALL</sequence>
<dbReference type="CDD" id="cd01948">
    <property type="entry name" value="EAL"/>
    <property type="match status" value="1"/>
</dbReference>
<evidence type="ECO:0000259" key="1">
    <source>
        <dbReference type="PROSITE" id="PS50883"/>
    </source>
</evidence>
<dbReference type="SMART" id="SM00267">
    <property type="entry name" value="GGDEF"/>
    <property type="match status" value="1"/>
</dbReference>
<dbReference type="Pfam" id="PF00990">
    <property type="entry name" value="GGDEF"/>
    <property type="match status" value="1"/>
</dbReference>
<evidence type="ECO:0000259" key="2">
    <source>
        <dbReference type="PROSITE" id="PS50887"/>
    </source>
</evidence>